<sequence length="861" mass="96941">MKMEHLRHSKMLSLLVFSLFLRCVVSKECTNVFPQYSSHTYRYELLKSNNETLKKEVFSHFHVTPTDESAWANLLPRKMLKEEEEFDWVMTYRKIKRKTGFKGDSAFLKEVPLEDVKLDPDSLHGKAQQTNLEYLLLLNNDNLLWSFRKTAGLPTPGKPYGGWEAPEVELRGHFVGHYLSATAKMWASTYNQTLKEKMTDLVNNLAICQKKLGNGYLSAFPAELFDKFEALKPVWAPYYTIHKILQGLLDQYTFAGNNQAFEVMKLMVDYFYQRVQNVIIKYSVERHWSSLNEETGGMNDVLYQLYTITGDEKHLLLAHLFDKPCFLGLLAIQADDISGFHANTHIPVVIGAQMRYEVTGDPLYKEIATFFMDIVNTSHSYATGGSSNSEFWTDPKRLATTLTTENEESCTTYNLLKVSRHLFRWTKEIAYADYYERAFTNGVLSIQRGTDPGIMIYMLPLHRGGSKARSYHGWGTQFDSFWCCYGTGIESFSKLGDSIYFEETGTNPGLYIIQYISSSFKWKSAGILLHQKVDPAVSWDPFIRITLSITPMQAEAVESTLNFRIPSWASGDGLKVSLNNQDISTPMPGNFLTIRHKWTSGDKISIVLPLSLRTEAIKDDRAEYASLHAILYGPYLLVGHSTGDWDIETPPGTCLVDSISPIPENYSINLKSFSQESGDSSFVLSYINGSLAMEKFPESGTEIAAGATFRLISISSAKENVEQKIMLEPYNLPGTLLMHQGKGKSLTVAADSEAGESSVFHIIPGLDGNKGTVSLESVNQKGCYVYSDLGEMKMSGASIKLGCNAALSNDEFKQATSFKLEDGINKYHPISFVVKGKQRNFLLSPLLGMKDESYTVYFNLS</sequence>
<organism evidence="1 2">
    <name type="scientific">Catharanthus roseus</name>
    <name type="common">Madagascar periwinkle</name>
    <name type="synonym">Vinca rosea</name>
    <dbReference type="NCBI Taxonomy" id="4058"/>
    <lineage>
        <taxon>Eukaryota</taxon>
        <taxon>Viridiplantae</taxon>
        <taxon>Streptophyta</taxon>
        <taxon>Embryophyta</taxon>
        <taxon>Tracheophyta</taxon>
        <taxon>Spermatophyta</taxon>
        <taxon>Magnoliopsida</taxon>
        <taxon>eudicotyledons</taxon>
        <taxon>Gunneridae</taxon>
        <taxon>Pentapetalae</taxon>
        <taxon>asterids</taxon>
        <taxon>lamiids</taxon>
        <taxon>Gentianales</taxon>
        <taxon>Apocynaceae</taxon>
        <taxon>Rauvolfioideae</taxon>
        <taxon>Vinceae</taxon>
        <taxon>Catharanthinae</taxon>
        <taxon>Catharanthus</taxon>
    </lineage>
</organism>
<name>A0ACC0BRW2_CATRO</name>
<protein>
    <submittedName>
        <fullName evidence="1">Uncharacterized protein</fullName>
    </submittedName>
</protein>
<reference evidence="2" key="1">
    <citation type="journal article" date="2023" name="Nat. Plants">
        <title>Single-cell RNA sequencing provides a high-resolution roadmap for understanding the multicellular compartmentation of specialized metabolism.</title>
        <authorList>
            <person name="Sun S."/>
            <person name="Shen X."/>
            <person name="Li Y."/>
            <person name="Li Y."/>
            <person name="Wang S."/>
            <person name="Li R."/>
            <person name="Zhang H."/>
            <person name="Shen G."/>
            <person name="Guo B."/>
            <person name="Wei J."/>
            <person name="Xu J."/>
            <person name="St-Pierre B."/>
            <person name="Chen S."/>
            <person name="Sun C."/>
        </authorList>
    </citation>
    <scope>NUCLEOTIDE SEQUENCE [LARGE SCALE GENOMIC DNA]</scope>
</reference>
<comment type="caution">
    <text evidence="1">The sequence shown here is derived from an EMBL/GenBank/DDBJ whole genome shotgun (WGS) entry which is preliminary data.</text>
</comment>
<dbReference type="EMBL" id="CM044702">
    <property type="protein sequence ID" value="KAI5675297.1"/>
    <property type="molecule type" value="Genomic_DNA"/>
</dbReference>
<evidence type="ECO:0000313" key="2">
    <source>
        <dbReference type="Proteomes" id="UP001060085"/>
    </source>
</evidence>
<keyword evidence="2" id="KW-1185">Reference proteome</keyword>
<proteinExistence type="predicted"/>
<evidence type="ECO:0000313" key="1">
    <source>
        <dbReference type="EMBL" id="KAI5675297.1"/>
    </source>
</evidence>
<dbReference type="Proteomes" id="UP001060085">
    <property type="component" value="Linkage Group LG02"/>
</dbReference>
<gene>
    <name evidence="1" type="ORF">M9H77_06247</name>
</gene>
<accession>A0ACC0BRW2</accession>